<keyword evidence="2" id="KW-1185">Reference proteome</keyword>
<protein>
    <submittedName>
        <fullName evidence="1">Uncharacterized protein</fullName>
    </submittedName>
</protein>
<dbReference type="EMBL" id="BMIF01000002">
    <property type="protein sequence ID" value="GGA58617.1"/>
    <property type="molecule type" value="Genomic_DNA"/>
</dbReference>
<name>A0A916RLT9_9HYPH</name>
<proteinExistence type="predicted"/>
<dbReference type="RefSeq" id="WP_188719882.1">
    <property type="nucleotide sequence ID" value="NZ_BMIF01000002.1"/>
</dbReference>
<reference evidence="1" key="2">
    <citation type="submission" date="2020-09" db="EMBL/GenBank/DDBJ databases">
        <authorList>
            <person name="Sun Q."/>
            <person name="Zhou Y."/>
        </authorList>
    </citation>
    <scope>NUCLEOTIDE SEQUENCE</scope>
    <source>
        <strain evidence="1">CGMCC 1.15320</strain>
    </source>
</reference>
<accession>A0A916RLT9</accession>
<evidence type="ECO:0000313" key="2">
    <source>
        <dbReference type="Proteomes" id="UP000636264"/>
    </source>
</evidence>
<sequence length="168" mass="18813">MRWKWSERSVIASALVLCAGLFAIGWLTRNDNREEPYLQISGGGFIFNYRNAEAYYGFTADVVRPVENGAVLEAEFEDPASGKPIVISERLSSMTNRYALRTPPLHGIEAAKPYKVGIRLYDRERKQVIWETERSYASQLSDDIVPDHALTVGPGYHRPEGLPGAAEP</sequence>
<organism evidence="1 2">
    <name type="scientific">Nitratireductor aestuarii</name>
    <dbReference type="NCBI Taxonomy" id="1735103"/>
    <lineage>
        <taxon>Bacteria</taxon>
        <taxon>Pseudomonadati</taxon>
        <taxon>Pseudomonadota</taxon>
        <taxon>Alphaproteobacteria</taxon>
        <taxon>Hyphomicrobiales</taxon>
        <taxon>Phyllobacteriaceae</taxon>
        <taxon>Nitratireductor</taxon>
    </lineage>
</organism>
<gene>
    <name evidence="1" type="ORF">GCM10011385_10360</name>
</gene>
<dbReference type="AlphaFoldDB" id="A0A916RLT9"/>
<comment type="caution">
    <text evidence="1">The sequence shown here is derived from an EMBL/GenBank/DDBJ whole genome shotgun (WGS) entry which is preliminary data.</text>
</comment>
<reference evidence="1" key="1">
    <citation type="journal article" date="2014" name="Int. J. Syst. Evol. Microbiol.">
        <title>Complete genome sequence of Corynebacterium casei LMG S-19264T (=DSM 44701T), isolated from a smear-ripened cheese.</title>
        <authorList>
            <consortium name="US DOE Joint Genome Institute (JGI-PGF)"/>
            <person name="Walter F."/>
            <person name="Albersmeier A."/>
            <person name="Kalinowski J."/>
            <person name="Ruckert C."/>
        </authorList>
    </citation>
    <scope>NUCLEOTIDE SEQUENCE</scope>
    <source>
        <strain evidence="1">CGMCC 1.15320</strain>
    </source>
</reference>
<evidence type="ECO:0000313" key="1">
    <source>
        <dbReference type="EMBL" id="GGA58617.1"/>
    </source>
</evidence>
<dbReference type="Proteomes" id="UP000636264">
    <property type="component" value="Unassembled WGS sequence"/>
</dbReference>